<organism evidence="1 2">
    <name type="scientific">Ligilactobacillus apodemi DSM 16634 = JCM 16172</name>
    <dbReference type="NCBI Taxonomy" id="1423724"/>
    <lineage>
        <taxon>Bacteria</taxon>
        <taxon>Bacillati</taxon>
        <taxon>Bacillota</taxon>
        <taxon>Bacilli</taxon>
        <taxon>Lactobacillales</taxon>
        <taxon>Lactobacillaceae</taxon>
        <taxon>Ligilactobacillus</taxon>
    </lineage>
</organism>
<sequence length="87" mass="10220">MLKKEKTLNLTGQSLINDTDVVRFDARLSSNGGTTTINTYINNQELYEKNRREVRKDMNDFRQYVFDQEDELFDDVKTDESDTTTTE</sequence>
<proteinExistence type="predicted"/>
<dbReference type="PATRIC" id="fig|1423724.4.peg.1314"/>
<dbReference type="EMBL" id="AZFT01000053">
    <property type="protein sequence ID" value="KRL83987.1"/>
    <property type="molecule type" value="Genomic_DNA"/>
</dbReference>
<accession>A0A0R1TYQ5</accession>
<name>A0A0R1TYQ5_9LACO</name>
<protein>
    <submittedName>
        <fullName evidence="1">Uncharacterized protein</fullName>
    </submittedName>
</protein>
<keyword evidence="2" id="KW-1185">Reference proteome</keyword>
<dbReference type="RefSeq" id="WP_056957395.1">
    <property type="nucleotide sequence ID" value="NZ_AZFT01000053.1"/>
</dbReference>
<dbReference type="STRING" id="1423724.FC32_GL001258"/>
<reference evidence="1 2" key="1">
    <citation type="journal article" date="2015" name="Genome Announc.">
        <title>Expanding the biotechnology potential of lactobacilli through comparative genomics of 213 strains and associated genera.</title>
        <authorList>
            <person name="Sun Z."/>
            <person name="Harris H.M."/>
            <person name="McCann A."/>
            <person name="Guo C."/>
            <person name="Argimon S."/>
            <person name="Zhang W."/>
            <person name="Yang X."/>
            <person name="Jeffery I.B."/>
            <person name="Cooney J.C."/>
            <person name="Kagawa T.F."/>
            <person name="Liu W."/>
            <person name="Song Y."/>
            <person name="Salvetti E."/>
            <person name="Wrobel A."/>
            <person name="Rasinkangas P."/>
            <person name="Parkhill J."/>
            <person name="Rea M.C."/>
            <person name="O'Sullivan O."/>
            <person name="Ritari J."/>
            <person name="Douillard F.P."/>
            <person name="Paul Ross R."/>
            <person name="Yang R."/>
            <person name="Briner A.E."/>
            <person name="Felis G.E."/>
            <person name="de Vos W.M."/>
            <person name="Barrangou R."/>
            <person name="Klaenhammer T.R."/>
            <person name="Caufield P.W."/>
            <person name="Cui Y."/>
            <person name="Zhang H."/>
            <person name="O'Toole P.W."/>
        </authorList>
    </citation>
    <scope>NUCLEOTIDE SEQUENCE [LARGE SCALE GENOMIC DNA]</scope>
    <source>
        <strain evidence="1 2">DSM 16634</strain>
    </source>
</reference>
<evidence type="ECO:0000313" key="1">
    <source>
        <dbReference type="EMBL" id="KRL83987.1"/>
    </source>
</evidence>
<dbReference type="Proteomes" id="UP000051324">
    <property type="component" value="Unassembled WGS sequence"/>
</dbReference>
<comment type="caution">
    <text evidence="1">The sequence shown here is derived from an EMBL/GenBank/DDBJ whole genome shotgun (WGS) entry which is preliminary data.</text>
</comment>
<dbReference type="AlphaFoldDB" id="A0A0R1TYQ5"/>
<gene>
    <name evidence="1" type="ORF">FC32_GL001258</name>
</gene>
<evidence type="ECO:0000313" key="2">
    <source>
        <dbReference type="Proteomes" id="UP000051324"/>
    </source>
</evidence>